<feature type="coiled-coil region" evidence="16">
    <location>
        <begin position="641"/>
        <end position="668"/>
    </location>
</feature>
<evidence type="ECO:0000256" key="8">
    <source>
        <dbReference type="ARBA" id="ARBA00023034"/>
    </source>
</evidence>
<evidence type="ECO:0000256" key="2">
    <source>
        <dbReference type="ARBA" id="ARBA00008779"/>
    </source>
</evidence>
<keyword evidence="5 12" id="KW-0378">Hydrolase</keyword>
<comment type="function">
    <text evidence="12">Exhibits arylsulfatase activity and highly specific endoglucosamine-6-sulfatase activity. It can remove sulfate from the C-6 position of glucosamine within specific subregions of intact heparin.</text>
</comment>
<protein>
    <recommendedName>
        <fullName evidence="12">Extracellular sulfatase</fullName>
        <ecNumber evidence="12">3.1.6.-</ecNumber>
    </recommendedName>
</protein>
<feature type="binding site" evidence="15">
    <location>
        <position position="331"/>
    </location>
    <ligand>
        <name>Ca(2+)</name>
        <dbReference type="ChEBI" id="CHEBI:29108"/>
    </ligand>
</feature>
<dbReference type="OMA" id="GEACACD"/>
<proteinExistence type="inferred from homology"/>
<dbReference type="GO" id="GO:0002063">
    <property type="term" value="P:chondrocyte development"/>
    <property type="evidence" value="ECO:0007669"/>
    <property type="project" value="UniProtKB-UniRule"/>
</dbReference>
<feature type="binding site" evidence="15">
    <location>
        <position position="66"/>
    </location>
    <ligand>
        <name>Ca(2+)</name>
        <dbReference type="ChEBI" id="CHEBI:29108"/>
    </ligand>
</feature>
<dbReference type="GO" id="GO:0060348">
    <property type="term" value="P:bone development"/>
    <property type="evidence" value="ECO:0007669"/>
    <property type="project" value="UniProtKB-UniRule"/>
</dbReference>
<dbReference type="GO" id="GO:0048706">
    <property type="term" value="P:embryonic skeletal system development"/>
    <property type="evidence" value="ECO:0007669"/>
    <property type="project" value="UniProtKB-UniRule"/>
</dbReference>
<keyword evidence="16" id="KW-0175">Coiled coil</keyword>
<evidence type="ECO:0000256" key="12">
    <source>
        <dbReference type="PIRNR" id="PIRNR036665"/>
    </source>
</evidence>
<keyword evidence="4" id="KW-0732">Signal</keyword>
<dbReference type="GeneTree" id="ENSGT00940000159151"/>
<sequence>CLPRAAPDWLGEKMAPASLWLCLLSAAVFSLLDGSTAFLSHHRLKGRFQRDRRNIRPNIILVLTDDQDVELGSMQVMNKTRRIMERGGAHFINAFVTTPMCCPSRSSILTGKYVHNHNTYTNNENCSSPSWQAQHESRTFAVYLNSTGYRTAFFGKYLNEYNGSYVPPGWKEWVGLLKNSRFYNYTLCRNGVKEKHGSDYSKDYLTDLITNDSVSFFRTSKKMYPHRPVLMVISHAAPHGPEDSAPQYSRLFPNASQHITPSYNYAPNPDKHWIMRYTGPMKPIHMQFTNMLQRKRLQTLMSVDDSMERIYNMLVETGELDNTYIVYTADHGYHIGQFGLVKGKSMPYEFDIRVPFYVRGPNVEAGSLNPHIVLNIDLAPTILDIAGLDIPADMDGKSILKLLDTERPVNRFHLKKKMRVWRDSFLVERGKLLHKRDSDKVDAQEENFLPKFQRVKDLCQRAEYQTACEQLGQKWQCVEDATGKLKLHKCKGPVRLGTGKALSNFVPKYYGQGSEACTCDSGDYKLSLAGRRKKFFKKKYKASYARNRSIRSVAIQVDGEVYHVGLDDASQPRNLTKRHWPGAPEDQDDKDGGDFSGTGGLPDYSAPNPIKVTHRCYILENDTVQCDLDLYKSLQAWKDHKLHIDHEIETLQNKIKNLREVRGHLKKKRPEECDCHKISYHTQHKSRLKHKGSILHPFRKGLQEKDKVWLLREQKRKKKLRKLLKRLQNNDTCSMPGLTCFTHDNQHWQTAPLWTLGPFCACTSANNNTYWCMRTINETHNFLFCEFATGFLEYFDLNTDPYQLMNAVNTLDRDVLNQLHVQLVELRSCKGYKQCNPRTRNMDLGLKDGGSYEQYRQFQRRKWPDMKRPSSKSLGQLWEGWEG</sequence>
<dbReference type="AlphaFoldDB" id="H0WVU3"/>
<dbReference type="PANTHER" id="PTHR43108:SF4">
    <property type="entry name" value="EXTRACELLULAR SULFATASE SULF-2"/>
    <property type="match status" value="1"/>
</dbReference>
<dbReference type="GO" id="GO:0032836">
    <property type="term" value="P:glomerular basement membrane development"/>
    <property type="evidence" value="ECO:0007669"/>
    <property type="project" value="Ensembl"/>
</dbReference>
<evidence type="ECO:0000256" key="11">
    <source>
        <dbReference type="ARBA" id="ARBA00048030"/>
    </source>
</evidence>
<comment type="catalytic activity">
    <reaction evidence="10">
        <text>Hydrolysis of the 6-sulfate groups of the N-acetyl-D-glucosamine 6-sulfate units of heparan sulfate and keratan sulfate.</text>
        <dbReference type="EC" id="3.1.6.14"/>
    </reaction>
</comment>
<organism evidence="20 21">
    <name type="scientific">Otolemur garnettii</name>
    <name type="common">Small-eared galago</name>
    <name type="synonym">Garnett's greater bushbaby</name>
    <dbReference type="NCBI Taxonomy" id="30611"/>
    <lineage>
        <taxon>Eukaryota</taxon>
        <taxon>Metazoa</taxon>
        <taxon>Chordata</taxon>
        <taxon>Craniata</taxon>
        <taxon>Vertebrata</taxon>
        <taxon>Euteleostomi</taxon>
        <taxon>Mammalia</taxon>
        <taxon>Eutheria</taxon>
        <taxon>Euarchontoglires</taxon>
        <taxon>Primates</taxon>
        <taxon>Strepsirrhini</taxon>
        <taxon>Lorisiformes</taxon>
        <taxon>Galagidae</taxon>
        <taxon>Otolemur</taxon>
    </lineage>
</organism>
<evidence type="ECO:0000256" key="4">
    <source>
        <dbReference type="ARBA" id="ARBA00022729"/>
    </source>
</evidence>
<comment type="subcellular location">
    <subcellularLocation>
        <location evidence="12">Endoplasmic reticulum</location>
    </subcellularLocation>
    <subcellularLocation>
        <location evidence="1 12">Golgi apparatus</location>
        <location evidence="1 12">Golgi stack</location>
    </subcellularLocation>
    <subcellularLocation>
        <location evidence="12">Cell surface</location>
    </subcellularLocation>
</comment>
<reference evidence="21" key="1">
    <citation type="submission" date="2011-03" db="EMBL/GenBank/DDBJ databases">
        <title>Version 3 of the genome sequence of Otolemur garnettii (Bushbaby).</title>
        <authorList>
            <consortium name="The Broad Institute Genome Sequencing Platform"/>
            <person name="Di Palma F."/>
            <person name="Johnson J."/>
            <person name="Lander E.S."/>
            <person name="Lindblad-Toh K."/>
            <person name="Jaffe D.B."/>
            <person name="Gnerre S."/>
            <person name="MacCallum I."/>
            <person name="Przybylski D."/>
            <person name="Ribeiro F.J."/>
            <person name="Burton J.N."/>
            <person name="Walker B.J."/>
            <person name="Sharpe T."/>
            <person name="Hall G."/>
        </authorList>
    </citation>
    <scope>NUCLEOTIDE SEQUENCE [LARGE SCALE GENOMIC DNA]</scope>
</reference>
<dbReference type="HOGENOM" id="CLU_006332_2_0_1"/>
<comment type="catalytic activity">
    <reaction evidence="11">
        <text>an aryl sulfate + H2O = a phenol + sulfate + H(+)</text>
        <dbReference type="Rhea" id="RHEA:17261"/>
        <dbReference type="ChEBI" id="CHEBI:15377"/>
        <dbReference type="ChEBI" id="CHEBI:15378"/>
        <dbReference type="ChEBI" id="CHEBI:16189"/>
        <dbReference type="ChEBI" id="CHEBI:33853"/>
        <dbReference type="ChEBI" id="CHEBI:140317"/>
        <dbReference type="EC" id="3.1.6.1"/>
    </reaction>
</comment>
<reference evidence="20" key="3">
    <citation type="submission" date="2025-09" db="UniProtKB">
        <authorList>
            <consortium name="Ensembl"/>
        </authorList>
    </citation>
    <scope>IDENTIFICATION</scope>
</reference>
<dbReference type="PANTHER" id="PTHR43108">
    <property type="entry name" value="N-ACETYLGLUCOSAMINE-6-SULFATASE FAMILY MEMBER"/>
    <property type="match status" value="1"/>
</dbReference>
<keyword evidence="21" id="KW-1185">Reference proteome</keyword>
<dbReference type="GO" id="GO:0010575">
    <property type="term" value="P:positive regulation of vascular endothelial growth factor production"/>
    <property type="evidence" value="ECO:0007669"/>
    <property type="project" value="Ensembl"/>
</dbReference>
<dbReference type="Pfam" id="PF12548">
    <property type="entry name" value="DUF3740"/>
    <property type="match status" value="1"/>
</dbReference>
<keyword evidence="9" id="KW-0325">Glycoprotein</keyword>
<dbReference type="InterPro" id="IPR000917">
    <property type="entry name" value="Sulfatase_N"/>
</dbReference>
<comment type="cofactor">
    <cofactor evidence="15">
        <name>Ca(2+)</name>
        <dbReference type="ChEBI" id="CHEBI:29108"/>
    </cofactor>
    <text evidence="15">Binds 1 Ca(2+) ion per subunit.</text>
</comment>
<dbReference type="Proteomes" id="UP000005225">
    <property type="component" value="Unassembled WGS sequence"/>
</dbReference>
<name>H0WVU3_OTOGA</name>
<dbReference type="FunFam" id="3.40.720.10:FF:000003">
    <property type="entry name" value="Extracellular sulfatase"/>
    <property type="match status" value="1"/>
</dbReference>
<dbReference type="CDD" id="cd16147">
    <property type="entry name" value="G6S"/>
    <property type="match status" value="1"/>
</dbReference>
<dbReference type="GO" id="GO:0005795">
    <property type="term" value="C:Golgi stack"/>
    <property type="evidence" value="ECO:0007669"/>
    <property type="project" value="UniProtKB-SubCell"/>
</dbReference>
<evidence type="ECO:0000256" key="16">
    <source>
        <dbReference type="SAM" id="Coils"/>
    </source>
</evidence>
<dbReference type="InParanoid" id="H0WVU3"/>
<dbReference type="GO" id="GO:0005509">
    <property type="term" value="F:calcium ion binding"/>
    <property type="evidence" value="ECO:0007669"/>
    <property type="project" value="UniProtKB-UniRule"/>
</dbReference>
<dbReference type="FunCoup" id="H0WVU3">
    <property type="interactions" value="709"/>
</dbReference>
<evidence type="ECO:0000256" key="17">
    <source>
        <dbReference type="SAM" id="MobiDB-lite"/>
    </source>
</evidence>
<evidence type="ECO:0000313" key="20">
    <source>
        <dbReference type="Ensembl" id="ENSOGAP00000006446.2"/>
    </source>
</evidence>
<feature type="region of interest" description="Disordered" evidence="17">
    <location>
        <begin position="572"/>
        <end position="606"/>
    </location>
</feature>
<dbReference type="GO" id="GO:0003094">
    <property type="term" value="P:glomerular filtration"/>
    <property type="evidence" value="ECO:0007669"/>
    <property type="project" value="Ensembl"/>
</dbReference>
<dbReference type="PIRSF" id="PIRSF036665">
    <property type="entry name" value="Sulf1"/>
    <property type="match status" value="1"/>
</dbReference>
<dbReference type="GO" id="GO:0005783">
    <property type="term" value="C:endoplasmic reticulum"/>
    <property type="evidence" value="ECO:0007669"/>
    <property type="project" value="UniProtKB-SubCell"/>
</dbReference>
<dbReference type="EMBL" id="AAQR03050297">
    <property type="status" value="NOT_ANNOTATED_CDS"/>
    <property type="molecule type" value="Genomic_DNA"/>
</dbReference>
<evidence type="ECO:0000259" key="18">
    <source>
        <dbReference type="Pfam" id="PF00884"/>
    </source>
</evidence>
<evidence type="ECO:0000256" key="9">
    <source>
        <dbReference type="ARBA" id="ARBA00023180"/>
    </source>
</evidence>
<dbReference type="STRING" id="30611.ENSOGAP00000006446"/>
<dbReference type="InterPro" id="IPR024609">
    <property type="entry name" value="Extracellular_sulfatase_C"/>
</dbReference>
<evidence type="ECO:0000256" key="1">
    <source>
        <dbReference type="ARBA" id="ARBA00004348"/>
    </source>
</evidence>
<dbReference type="GO" id="GO:0090263">
    <property type="term" value="P:positive regulation of canonical Wnt signaling pathway"/>
    <property type="evidence" value="ECO:0007669"/>
    <property type="project" value="Ensembl"/>
</dbReference>
<evidence type="ECO:0000256" key="15">
    <source>
        <dbReference type="PIRSR" id="PIRSR036665-52"/>
    </source>
</evidence>
<comment type="PTM">
    <text evidence="13">The conversion to 3-oxoalanine (also known as C-formylglycine, FGly), of a serine or cysteine residue in prokaryotes and of a cysteine residue in eukaryotes, is critical for catalytic activity.</text>
</comment>
<dbReference type="EMBL" id="AAQR03050296">
    <property type="status" value="NOT_ANNOTATED_CDS"/>
    <property type="molecule type" value="Genomic_DNA"/>
</dbReference>
<dbReference type="Pfam" id="PF00884">
    <property type="entry name" value="Sulfatase"/>
    <property type="match status" value="1"/>
</dbReference>
<keyword evidence="8 12" id="KW-0333">Golgi apparatus</keyword>
<feature type="domain" description="Extracellular sulfatase C-terminal" evidence="19">
    <location>
        <begin position="541"/>
        <end position="677"/>
    </location>
</feature>
<dbReference type="InterPro" id="IPR017850">
    <property type="entry name" value="Alkaline_phosphatase_core_sf"/>
</dbReference>
<feature type="modified residue" description="3-oxoalanine (Cys)" evidence="13">
    <location>
        <position position="101"/>
    </location>
</feature>
<feature type="domain" description="Sulfatase N-terminal" evidence="18">
    <location>
        <begin position="57"/>
        <end position="387"/>
    </location>
</feature>
<dbReference type="GO" id="GO:0014846">
    <property type="term" value="P:esophagus smooth muscle contraction"/>
    <property type="evidence" value="ECO:0007669"/>
    <property type="project" value="UniProtKB-UniRule"/>
</dbReference>
<comment type="similarity">
    <text evidence="2 12">Belongs to the sulfatase family.</text>
</comment>
<evidence type="ECO:0000256" key="14">
    <source>
        <dbReference type="PIRSR" id="PIRSR036665-51"/>
    </source>
</evidence>
<evidence type="ECO:0000256" key="13">
    <source>
        <dbReference type="PIRSR" id="PIRSR036665-50"/>
    </source>
</evidence>
<feature type="binding site" description="via 3-oxoalanine" evidence="15">
    <location>
        <position position="101"/>
    </location>
    <ligand>
        <name>Ca(2+)</name>
        <dbReference type="ChEBI" id="CHEBI:29108"/>
    </ligand>
</feature>
<dbReference type="GO" id="GO:0035860">
    <property type="term" value="P:glial cell-derived neurotrophic factor receptor signaling pathway"/>
    <property type="evidence" value="ECO:0007669"/>
    <property type="project" value="UniProtKB-UniRule"/>
</dbReference>
<dbReference type="InterPro" id="IPR024607">
    <property type="entry name" value="Sulfatase_CS"/>
</dbReference>
<evidence type="ECO:0000256" key="7">
    <source>
        <dbReference type="ARBA" id="ARBA00022837"/>
    </source>
</evidence>
<dbReference type="GO" id="GO:0040037">
    <property type="term" value="P:negative regulation of fibroblast growth factor receptor signaling pathway"/>
    <property type="evidence" value="ECO:0007669"/>
    <property type="project" value="UniProtKB-UniRule"/>
</dbReference>
<dbReference type="GO" id="GO:0004065">
    <property type="term" value="F:arylsulfatase activity"/>
    <property type="evidence" value="ECO:0007669"/>
    <property type="project" value="UniProtKB-UniRule"/>
</dbReference>
<feature type="binding site" evidence="15">
    <location>
        <position position="330"/>
    </location>
    <ligand>
        <name>Ca(2+)</name>
        <dbReference type="ChEBI" id="CHEBI:29108"/>
    </ligand>
</feature>
<reference evidence="20" key="2">
    <citation type="submission" date="2025-08" db="UniProtKB">
        <authorList>
            <consortium name="Ensembl"/>
        </authorList>
    </citation>
    <scope>IDENTIFICATION</scope>
</reference>
<dbReference type="GO" id="GO:0009611">
    <property type="term" value="P:response to wounding"/>
    <property type="evidence" value="ECO:0007669"/>
    <property type="project" value="Ensembl"/>
</dbReference>
<dbReference type="GO" id="GO:0005539">
    <property type="term" value="F:glycosaminoglycan binding"/>
    <property type="evidence" value="ECO:0007669"/>
    <property type="project" value="TreeGrafter"/>
</dbReference>
<feature type="binding site" evidence="15">
    <location>
        <position position="65"/>
    </location>
    <ligand>
        <name>Ca(2+)</name>
        <dbReference type="ChEBI" id="CHEBI:29108"/>
    </ligand>
</feature>
<dbReference type="EMBL" id="AAQR03050295">
    <property type="status" value="NOT_ANNOTATED_CDS"/>
    <property type="molecule type" value="Genomic_DNA"/>
</dbReference>
<evidence type="ECO:0000256" key="6">
    <source>
        <dbReference type="ARBA" id="ARBA00022824"/>
    </source>
</evidence>
<dbReference type="Ensembl" id="ENSOGAT00000007204.2">
    <property type="protein sequence ID" value="ENSOGAP00000006446.2"/>
    <property type="gene ID" value="ENSOGAG00000007199.2"/>
</dbReference>
<dbReference type="PROSITE" id="PS00523">
    <property type="entry name" value="SULFATASE_1"/>
    <property type="match status" value="1"/>
</dbReference>
<keyword evidence="6 12" id="KW-0256">Endoplasmic reticulum</keyword>
<accession>H0WVU3</accession>
<dbReference type="InterPro" id="IPR014615">
    <property type="entry name" value="Extracellular_sulfatase"/>
</dbReference>
<feature type="region of interest" description="Disordered" evidence="17">
    <location>
        <begin position="863"/>
        <end position="883"/>
    </location>
</feature>
<evidence type="ECO:0000259" key="19">
    <source>
        <dbReference type="Pfam" id="PF12548"/>
    </source>
</evidence>
<dbReference type="GO" id="GO:0008449">
    <property type="term" value="F:N-acetylglucosamine-6-sulfatase activity"/>
    <property type="evidence" value="ECO:0007669"/>
    <property type="project" value="UniProtKB-UniRule"/>
</dbReference>
<dbReference type="GO" id="GO:0005615">
    <property type="term" value="C:extracellular space"/>
    <property type="evidence" value="ECO:0007669"/>
    <property type="project" value="UniProtKB-UniRule"/>
</dbReference>
<dbReference type="GO" id="GO:0009986">
    <property type="term" value="C:cell surface"/>
    <property type="evidence" value="ECO:0007669"/>
    <property type="project" value="UniProtKB-SubCell"/>
</dbReference>
<dbReference type="GO" id="GO:0030201">
    <property type="term" value="P:heparan sulfate proteoglycan metabolic process"/>
    <property type="evidence" value="ECO:0007669"/>
    <property type="project" value="UniProtKB-UniRule"/>
</dbReference>
<evidence type="ECO:0000256" key="10">
    <source>
        <dbReference type="ARBA" id="ARBA00034997"/>
    </source>
</evidence>
<evidence type="ECO:0000256" key="3">
    <source>
        <dbReference type="ARBA" id="ARBA00022723"/>
    </source>
</evidence>
<dbReference type="GO" id="GO:2000345">
    <property type="term" value="P:regulation of hepatocyte proliferation"/>
    <property type="evidence" value="ECO:0007669"/>
    <property type="project" value="Ensembl"/>
</dbReference>
<dbReference type="Gene3D" id="3.40.720.10">
    <property type="entry name" value="Alkaline Phosphatase, subunit A"/>
    <property type="match status" value="1"/>
</dbReference>
<dbReference type="GO" id="GO:0005886">
    <property type="term" value="C:plasma membrane"/>
    <property type="evidence" value="ECO:0007669"/>
    <property type="project" value="Ensembl"/>
</dbReference>
<dbReference type="GO" id="GO:0060384">
    <property type="term" value="P:innervation"/>
    <property type="evidence" value="ECO:0007669"/>
    <property type="project" value="UniProtKB-UniRule"/>
</dbReference>
<evidence type="ECO:0000313" key="21">
    <source>
        <dbReference type="Proteomes" id="UP000005225"/>
    </source>
</evidence>
<dbReference type="eggNOG" id="KOG3731">
    <property type="taxonomic scope" value="Eukaryota"/>
</dbReference>
<keyword evidence="3 12" id="KW-0479">Metal-binding</keyword>
<evidence type="ECO:0000256" key="5">
    <source>
        <dbReference type="ARBA" id="ARBA00022801"/>
    </source>
</evidence>
<dbReference type="EC" id="3.1.6.-" evidence="12"/>
<dbReference type="GO" id="GO:0097421">
    <property type="term" value="P:liver regeneration"/>
    <property type="evidence" value="ECO:0007669"/>
    <property type="project" value="Ensembl"/>
</dbReference>
<dbReference type="SUPFAM" id="SSF53649">
    <property type="entry name" value="Alkaline phosphatase-like"/>
    <property type="match status" value="2"/>
</dbReference>
<feature type="active site" description="Nucleophile" evidence="14">
    <location>
        <position position="101"/>
    </location>
</feature>
<keyword evidence="7 12" id="KW-0106">Calcium</keyword>